<accession>D4YK13</accession>
<protein>
    <submittedName>
        <fullName evidence="1">Uncharacterized protein</fullName>
    </submittedName>
</protein>
<dbReference type="RefSeq" id="WP_005881960.1">
    <property type="nucleotide sequence ID" value="NZ_ADNU01000009.1"/>
</dbReference>
<sequence length="97" mass="9803">MLALAVIEAAYLAASAIGMHDYVAFPLLFALFRVVADTGLASVVGSVTPTGAGMLASSWLATSTTVVDEFTGQLSVAAVSILVGGGVRSVRGWQTAT</sequence>
<comment type="caution">
    <text evidence="1">The sequence shown here is derived from an EMBL/GenBank/DDBJ whole genome shotgun (WGS) entry which is preliminary data.</text>
</comment>
<keyword evidence="2" id="KW-1185">Reference proteome</keyword>
<evidence type="ECO:0000313" key="2">
    <source>
        <dbReference type="Proteomes" id="UP000005714"/>
    </source>
</evidence>
<dbReference type="Proteomes" id="UP000005714">
    <property type="component" value="Unassembled WGS sequence"/>
</dbReference>
<dbReference type="STRING" id="585530.HMPREF0183_0273"/>
<proteinExistence type="predicted"/>
<organism evidence="1 2">
    <name type="scientific">Brevibacterium mcbrellneri ATCC 49030</name>
    <dbReference type="NCBI Taxonomy" id="585530"/>
    <lineage>
        <taxon>Bacteria</taxon>
        <taxon>Bacillati</taxon>
        <taxon>Actinomycetota</taxon>
        <taxon>Actinomycetes</taxon>
        <taxon>Micrococcales</taxon>
        <taxon>Brevibacteriaceae</taxon>
        <taxon>Brevibacterium</taxon>
    </lineage>
</organism>
<name>D4YK13_9MICO</name>
<dbReference type="EMBL" id="ADNU01000009">
    <property type="protein sequence ID" value="EFG48457.1"/>
    <property type="molecule type" value="Genomic_DNA"/>
</dbReference>
<reference evidence="1 2" key="1">
    <citation type="submission" date="2010-04" db="EMBL/GenBank/DDBJ databases">
        <authorList>
            <person name="Qin X."/>
            <person name="Bachman B."/>
            <person name="Battles P."/>
            <person name="Bell A."/>
            <person name="Bess C."/>
            <person name="Bickham C."/>
            <person name="Chaboub L."/>
            <person name="Chen D."/>
            <person name="Coyle M."/>
            <person name="Deiros D.R."/>
            <person name="Dinh H."/>
            <person name="Forbes L."/>
            <person name="Fowler G."/>
            <person name="Francisco L."/>
            <person name="Fu Q."/>
            <person name="Gubbala S."/>
            <person name="Hale W."/>
            <person name="Han Y."/>
            <person name="Hemphill L."/>
            <person name="Highlander S.K."/>
            <person name="Hirani K."/>
            <person name="Hogues M."/>
            <person name="Jackson L."/>
            <person name="Jakkamsetti A."/>
            <person name="Javaid M."/>
            <person name="Jiang H."/>
            <person name="Korchina V."/>
            <person name="Kovar C."/>
            <person name="Lara F."/>
            <person name="Lee S."/>
            <person name="Mata R."/>
            <person name="Mathew T."/>
            <person name="Moen C."/>
            <person name="Morales K."/>
            <person name="Munidasa M."/>
            <person name="Nazareth L."/>
            <person name="Ngo R."/>
            <person name="Nguyen L."/>
            <person name="Okwuonu G."/>
            <person name="Ongeri F."/>
            <person name="Patil S."/>
            <person name="Petrosino J."/>
            <person name="Pham C."/>
            <person name="Pham P."/>
            <person name="Pu L.-L."/>
            <person name="Puazo M."/>
            <person name="Raj R."/>
            <person name="Reid J."/>
            <person name="Rouhana J."/>
            <person name="Saada N."/>
            <person name="Shang Y."/>
            <person name="Simmons D."/>
            <person name="Thornton R."/>
            <person name="Warren J."/>
            <person name="Weissenberger G."/>
            <person name="Zhang J."/>
            <person name="Zhang L."/>
            <person name="Zhou C."/>
            <person name="Zhu D."/>
            <person name="Muzny D."/>
            <person name="Worley K."/>
            <person name="Gibbs R."/>
        </authorList>
    </citation>
    <scope>NUCLEOTIDE SEQUENCE [LARGE SCALE GENOMIC DNA]</scope>
    <source>
        <strain evidence="1 2">ATCC 49030</strain>
    </source>
</reference>
<gene>
    <name evidence="1" type="ORF">HMPREF0183_0273</name>
</gene>
<dbReference type="AlphaFoldDB" id="D4YK13"/>
<evidence type="ECO:0000313" key="1">
    <source>
        <dbReference type="EMBL" id="EFG48457.1"/>
    </source>
</evidence>